<comment type="caution">
    <text evidence="2">The sequence shown here is derived from an EMBL/GenBank/DDBJ whole genome shotgun (WGS) entry which is preliminary data.</text>
</comment>
<feature type="compositionally biased region" description="Basic residues" evidence="1">
    <location>
        <begin position="774"/>
        <end position="789"/>
    </location>
</feature>
<keyword evidence="3" id="KW-1185">Reference proteome</keyword>
<gene>
    <name evidence="2" type="ORF">E6O75_ATG04188</name>
</gene>
<dbReference type="Proteomes" id="UP000298493">
    <property type="component" value="Unassembled WGS sequence"/>
</dbReference>
<organism evidence="2 3">
    <name type="scientific">Venturia nashicola</name>
    <dbReference type="NCBI Taxonomy" id="86259"/>
    <lineage>
        <taxon>Eukaryota</taxon>
        <taxon>Fungi</taxon>
        <taxon>Dikarya</taxon>
        <taxon>Ascomycota</taxon>
        <taxon>Pezizomycotina</taxon>
        <taxon>Dothideomycetes</taxon>
        <taxon>Pleosporomycetidae</taxon>
        <taxon>Venturiales</taxon>
        <taxon>Venturiaceae</taxon>
        <taxon>Venturia</taxon>
    </lineage>
</organism>
<dbReference type="AlphaFoldDB" id="A0A4Z1P751"/>
<feature type="region of interest" description="Disordered" evidence="1">
    <location>
        <begin position="694"/>
        <end position="744"/>
    </location>
</feature>
<feature type="compositionally biased region" description="Basic and acidic residues" evidence="1">
    <location>
        <begin position="597"/>
        <end position="608"/>
    </location>
</feature>
<feature type="compositionally biased region" description="Polar residues" evidence="1">
    <location>
        <begin position="554"/>
        <end position="564"/>
    </location>
</feature>
<reference evidence="2 3" key="1">
    <citation type="submission" date="2019-04" db="EMBL/GenBank/DDBJ databases">
        <title>High contiguity whole genome sequence and gene annotation resource for two Venturia nashicola isolates.</title>
        <authorList>
            <person name="Prokchorchik M."/>
            <person name="Won K."/>
            <person name="Lee Y."/>
            <person name="Choi E.D."/>
            <person name="Segonzac C."/>
            <person name="Sohn K.H."/>
        </authorList>
    </citation>
    <scope>NUCLEOTIDE SEQUENCE [LARGE SCALE GENOMIC DNA]</scope>
    <source>
        <strain evidence="2 3">PRI2</strain>
    </source>
</reference>
<proteinExistence type="predicted"/>
<evidence type="ECO:0000313" key="3">
    <source>
        <dbReference type="Proteomes" id="UP000298493"/>
    </source>
</evidence>
<sequence length="827" mass="94472">MAANYKVLQWNERPDWTMTKEFMLNYKIDMLRIFPGEVEEKLIHVRDMKGVAKAKKAYSILAAAGRKADKLTRTMAKQAAEGDEAGQQISETFEDMPEFVPTPKEILILENTNLYEALKYVSPGHFLVPSETIPVKISTLPNGRIPSFDIISVKPAKLTIVNIARFPFLPNNPKEHIVHCLETIWTHFLKNDQVTCQLSFRPKKADKGLDLEWMWKNCVHLRPEVVQRALPSTSRLALGPLTNGNEITWLVVNRNNQVDYRERWRARQLEQTRLLKAGRGMLPLEERKRVKRELKLQLKSGKAKKDSILTVSPMAMSVARLGIQRQIDHILFKYEKLFGNIRYYLGTRYGAGRFLDRHERDVVNKAVRMQLVDLLKYTPEPYIANRNSRMAQLEAATGESYPNGKRRRRVVEQQPDFVEPEKYEERLDPCREVDLQASDSAQLAAVAKDLGYTLSSKAGFGKANVFKSDLKREQRERAFVERIVSAKLEDEQEDRKKSEDKRDLHKEHPTTMKHHEEGIDITYEKKGREVTAEDEIEALKKEAQNSWEEDDPLNTLSGFKTNSALERPQNEGDPLLETHSPASATVTGPQTSAALERSSDSSERETNRRAGLLPYMSKFEVADRVELPIRKHNSDKAPSPIRADDQISKSKSTKYHSSTSGHKVKSSELQSNHRMAITPRSEYGLLEREYRRGARDNIASELPRESQNDRYGGQRSDMPFKFSSGGVKHHNDSSDSQNSEIEPFQLIRGIGSDVILEKQYKTQAKRPVSDVKSRGRKKSKGAPIKKRQKQVVDDFADNQKGRAKSSGTGNHRLLRAFKMDFRVAGDK</sequence>
<evidence type="ECO:0000256" key="1">
    <source>
        <dbReference type="SAM" id="MobiDB-lite"/>
    </source>
</evidence>
<name>A0A4Z1P751_9PEZI</name>
<dbReference type="EMBL" id="SNSC02000004">
    <property type="protein sequence ID" value="TID24983.1"/>
    <property type="molecule type" value="Genomic_DNA"/>
</dbReference>
<accession>A0A4Z1P751</accession>
<feature type="compositionally biased region" description="Polar residues" evidence="1">
    <location>
        <begin position="580"/>
        <end position="593"/>
    </location>
</feature>
<protein>
    <submittedName>
        <fullName evidence="2">Uncharacterized protein</fullName>
    </submittedName>
</protein>
<feature type="region of interest" description="Disordered" evidence="1">
    <location>
        <begin position="542"/>
        <end position="680"/>
    </location>
</feature>
<evidence type="ECO:0000313" key="2">
    <source>
        <dbReference type="EMBL" id="TID24983.1"/>
    </source>
</evidence>
<feature type="compositionally biased region" description="Basic and acidic residues" evidence="1">
    <location>
        <begin position="620"/>
        <end position="635"/>
    </location>
</feature>
<feature type="region of interest" description="Disordered" evidence="1">
    <location>
        <begin position="490"/>
        <end position="526"/>
    </location>
</feature>
<feature type="region of interest" description="Disordered" evidence="1">
    <location>
        <begin position="758"/>
        <end position="810"/>
    </location>
</feature>